<proteinExistence type="predicted"/>
<name>A0A066RJX4_9GAMM</name>
<keyword evidence="2" id="KW-1185">Reference proteome</keyword>
<dbReference type="OrthoDB" id="9814215at2"/>
<reference evidence="1 2" key="1">
    <citation type="submission" date="2014-04" db="EMBL/GenBank/DDBJ databases">
        <title>Draft genome sequence of Photobacterium halotolerans S2753: a solonamide, ngercheumicin and holomycin producer.</title>
        <authorList>
            <person name="Machado H.R."/>
            <person name="Gram L."/>
        </authorList>
    </citation>
    <scope>NUCLEOTIDE SEQUENCE [LARGE SCALE GENOMIC DNA]</scope>
    <source>
        <strain evidence="1 2">S2753</strain>
    </source>
</reference>
<dbReference type="SUPFAM" id="SSF55331">
    <property type="entry name" value="Tautomerase/MIF"/>
    <property type="match status" value="1"/>
</dbReference>
<dbReference type="GO" id="GO:0008704">
    <property type="term" value="F:5-carboxymethyl-2-hydroxymuconate delta-isomerase activity"/>
    <property type="evidence" value="ECO:0007669"/>
    <property type="project" value="InterPro"/>
</dbReference>
<keyword evidence="1" id="KW-0413">Isomerase</keyword>
<dbReference type="CDD" id="cd00580">
    <property type="entry name" value="CHMI"/>
    <property type="match status" value="1"/>
</dbReference>
<accession>A0A066RJX4</accession>
<dbReference type="PANTHER" id="PTHR37950">
    <property type="entry name" value="4-HYDROXYPHENYLACETATE CATABOLISM PROTEIN"/>
    <property type="match status" value="1"/>
</dbReference>
<dbReference type="InterPro" id="IPR004220">
    <property type="entry name" value="5-COMe_2-OHmuconate_Isoase"/>
</dbReference>
<dbReference type="RefSeq" id="WP_036754687.1">
    <property type="nucleotide sequence ID" value="NZ_JAGSGC010000013.1"/>
</dbReference>
<dbReference type="Gene3D" id="3.30.429.10">
    <property type="entry name" value="Macrophage Migration Inhibitory Factor"/>
    <property type="match status" value="1"/>
</dbReference>
<dbReference type="InterPro" id="IPR014347">
    <property type="entry name" value="Tautomerase/MIF_sf"/>
</dbReference>
<dbReference type="EMBL" id="JMIB01000030">
    <property type="protein sequence ID" value="KDM90634.1"/>
    <property type="molecule type" value="Genomic_DNA"/>
</dbReference>
<dbReference type="PANTHER" id="PTHR37950:SF1">
    <property type="entry name" value="4-HYDROXYPHENYLACETATE CATABOLISM PROTEIN"/>
    <property type="match status" value="1"/>
</dbReference>
<gene>
    <name evidence="1" type="ORF">EA58_16115</name>
</gene>
<evidence type="ECO:0000313" key="1">
    <source>
        <dbReference type="EMBL" id="KDM90634.1"/>
    </source>
</evidence>
<comment type="caution">
    <text evidence="1">The sequence shown here is derived from an EMBL/GenBank/DDBJ whole genome shotgun (WGS) entry which is preliminary data.</text>
</comment>
<dbReference type="AlphaFoldDB" id="A0A066RJX4"/>
<sequence>MPHLKLEFADPVAERVNVAALLEDLHQSLLTCGVFEPASVKSRAYPCHQWQVGEGGDARNFIHVELALLSGRDNDCKRGLAERLMPLLEQHAASIDSLTIEIRDMASETYLKAKR</sequence>
<dbReference type="Proteomes" id="UP000027192">
    <property type="component" value="Unassembled WGS sequence"/>
</dbReference>
<dbReference type="Pfam" id="PF02962">
    <property type="entry name" value="CHMI"/>
    <property type="match status" value="1"/>
</dbReference>
<organism evidence="1 2">
    <name type="scientific">Photobacterium galatheae</name>
    <dbReference type="NCBI Taxonomy" id="1654360"/>
    <lineage>
        <taxon>Bacteria</taxon>
        <taxon>Pseudomonadati</taxon>
        <taxon>Pseudomonadota</taxon>
        <taxon>Gammaproteobacteria</taxon>
        <taxon>Vibrionales</taxon>
        <taxon>Vibrionaceae</taxon>
        <taxon>Photobacterium</taxon>
    </lineage>
</organism>
<dbReference type="STRING" id="1654360.EA58_16115"/>
<evidence type="ECO:0000313" key="2">
    <source>
        <dbReference type="Proteomes" id="UP000027192"/>
    </source>
</evidence>
<protein>
    <submittedName>
        <fullName evidence="1">5-carboxymethyl-2-hydroxymuconate isomerase</fullName>
    </submittedName>
</protein>